<dbReference type="Gene3D" id="2.130.10.10">
    <property type="entry name" value="YVTN repeat-like/Quinoprotein amine dehydrogenase"/>
    <property type="match status" value="1"/>
</dbReference>
<dbReference type="Pfam" id="PF10282">
    <property type="entry name" value="Lactonase"/>
    <property type="match status" value="1"/>
</dbReference>
<comment type="similarity">
    <text evidence="1">Belongs to the cycloisomerase 2 family.</text>
</comment>
<dbReference type="InterPro" id="IPR015943">
    <property type="entry name" value="WD40/YVTN_repeat-like_dom_sf"/>
</dbReference>
<dbReference type="InterPro" id="IPR011048">
    <property type="entry name" value="Haem_d1_sf"/>
</dbReference>
<dbReference type="PANTHER" id="PTHR30344:SF1">
    <property type="entry name" value="6-PHOSPHOGLUCONOLACTONASE"/>
    <property type="match status" value="1"/>
</dbReference>
<evidence type="ECO:0000313" key="2">
    <source>
        <dbReference type="EMBL" id="GBG96803.1"/>
    </source>
</evidence>
<dbReference type="GO" id="GO:0017057">
    <property type="term" value="F:6-phosphogluconolactonase activity"/>
    <property type="evidence" value="ECO:0007669"/>
    <property type="project" value="TreeGrafter"/>
</dbReference>
<sequence length="345" mass="38155">MREQLLIGGYTRRVSEGIYSVILDTVKGELSEHKLFVGVQNPTYLARDEKDRIYCPAIDGEGGGIAAFQIGEAEVKPLGHVTSPGNPLAYVAVDPKRSLVYGSNYHLGEIRVYQKRVDGSLKLTDLVRHEGFGPKPEQKSAHVHYSDVTPDGRLVTCDLGTDEVTVYDVLDEGKLNLVSIYSAEKGAGARHLAFHPNKKVAYLACELNSTVEVLSYNEEKGAFSLLQRISTLPKSHTGFNGVAAIRLSADGKDLYVSNRGHDSLVHYSVSPLGTKLQLEDWYATEGKTPRDFNFNEDDKYIIVANQDSDNLTLFKRDRATGQLELKQKDFYSPEGTAVMSLRAKL</sequence>
<dbReference type="EMBL" id="BFFO01000005">
    <property type="protein sequence ID" value="GBG96803.1"/>
    <property type="molecule type" value="Genomic_DNA"/>
</dbReference>
<protein>
    <submittedName>
        <fullName evidence="2">6-phosphogluconolactonase</fullName>
    </submittedName>
</protein>
<gene>
    <name evidence="2" type="primary">pgl</name>
    <name evidence="2" type="ORF">NtB2_00927</name>
</gene>
<dbReference type="AlphaFoldDB" id="A0A2R5HFF8"/>
<dbReference type="InterPro" id="IPR019405">
    <property type="entry name" value="Lactonase_7-beta_prop"/>
</dbReference>
<keyword evidence="3" id="KW-1185">Reference proteome</keyword>
<comment type="caution">
    <text evidence="2">The sequence shown here is derived from an EMBL/GenBank/DDBJ whole genome shotgun (WGS) entry which is preliminary data.</text>
</comment>
<dbReference type="OrthoDB" id="9790815at2"/>
<dbReference type="PANTHER" id="PTHR30344">
    <property type="entry name" value="6-PHOSPHOGLUCONOLACTONASE-RELATED"/>
    <property type="match status" value="1"/>
</dbReference>
<name>A0A2R5HFF8_9LACT</name>
<dbReference type="RefSeq" id="WP_109245773.1">
    <property type="nucleotide sequence ID" value="NZ_BFFO01000005.1"/>
</dbReference>
<evidence type="ECO:0000256" key="1">
    <source>
        <dbReference type="ARBA" id="ARBA00005564"/>
    </source>
</evidence>
<dbReference type="SUPFAM" id="SSF51004">
    <property type="entry name" value="C-terminal (heme d1) domain of cytochrome cd1-nitrite reductase"/>
    <property type="match status" value="1"/>
</dbReference>
<accession>A0A2R5HFF8</accession>
<proteinExistence type="inferred from homology"/>
<dbReference type="GO" id="GO:0005829">
    <property type="term" value="C:cytosol"/>
    <property type="evidence" value="ECO:0007669"/>
    <property type="project" value="TreeGrafter"/>
</dbReference>
<dbReference type="Proteomes" id="UP000245021">
    <property type="component" value="Unassembled WGS sequence"/>
</dbReference>
<organism evidence="2 3">
    <name type="scientific">Lactococcus termiticola</name>
    <dbReference type="NCBI Taxonomy" id="2169526"/>
    <lineage>
        <taxon>Bacteria</taxon>
        <taxon>Bacillati</taxon>
        <taxon>Bacillota</taxon>
        <taxon>Bacilli</taxon>
        <taxon>Lactobacillales</taxon>
        <taxon>Streptococcaceae</taxon>
        <taxon>Lactococcus</taxon>
    </lineage>
</organism>
<dbReference type="InterPro" id="IPR050282">
    <property type="entry name" value="Cycloisomerase_2"/>
</dbReference>
<reference evidence="2 3" key="1">
    <citation type="journal article" date="2018" name="Genome Announc.">
        <title>Draft Genome Sequence of Lactococcus sp. Strain NtB2 (JCM 32569), Isolated from the Gut of the Higher Termite Nasutitermes takasagoensis.</title>
        <authorList>
            <person name="Noda S."/>
            <person name="Aihara C."/>
            <person name="Yuki M."/>
            <person name="Ohkuma M."/>
        </authorList>
    </citation>
    <scope>NUCLEOTIDE SEQUENCE [LARGE SCALE GENOMIC DNA]</scope>
    <source>
        <strain evidence="2 3">NtB2</strain>
    </source>
</reference>
<evidence type="ECO:0000313" key="3">
    <source>
        <dbReference type="Proteomes" id="UP000245021"/>
    </source>
</evidence>